<dbReference type="EMBL" id="MLAK01000917">
    <property type="protein sequence ID" value="OHT01306.1"/>
    <property type="molecule type" value="Genomic_DNA"/>
</dbReference>
<dbReference type="Pfam" id="PF07004">
    <property type="entry name" value="SHIPPO-rpt"/>
    <property type="match status" value="2"/>
</dbReference>
<organism evidence="2 3">
    <name type="scientific">Tritrichomonas foetus</name>
    <dbReference type="NCBI Taxonomy" id="1144522"/>
    <lineage>
        <taxon>Eukaryota</taxon>
        <taxon>Metamonada</taxon>
        <taxon>Parabasalia</taxon>
        <taxon>Tritrichomonadida</taxon>
        <taxon>Tritrichomonadidae</taxon>
        <taxon>Tritrichomonas</taxon>
    </lineage>
</organism>
<evidence type="ECO:0000313" key="3">
    <source>
        <dbReference type="Proteomes" id="UP000179807"/>
    </source>
</evidence>
<dbReference type="Proteomes" id="UP000179807">
    <property type="component" value="Unassembled WGS sequence"/>
</dbReference>
<evidence type="ECO:0000256" key="1">
    <source>
        <dbReference type="SAM" id="MobiDB-lite"/>
    </source>
</evidence>
<dbReference type="InterPro" id="IPR010736">
    <property type="entry name" value="SHIPPO-rpt"/>
</dbReference>
<feature type="region of interest" description="Disordered" evidence="1">
    <location>
        <begin position="214"/>
        <end position="244"/>
    </location>
</feature>
<sequence length="283" mass="32520">MTHVDEFRLQMNRTMAEHSRYKAEREEHLRKRQKVRQSNQISNKISELKSEKVRYYRSFQSYNCFGSDTPHWTIPSSRKAPPPPDPTPAPGKYNLPFVGIETKNKGFTFKKATDLPEDRNLCEVMRTHEFPNPKETTIAKKSKTDHFYLPVPVSPSPKYLPPSLGGPKPVSIGHKYQEVEIPCSPGPAKYTPKDILTKKSLAAAVPRSTRKCFIEDSKNDNPGPGSYDVTPPIPRAPKWTNRARERSKKFQKLYAEHDRPWAVKKRAESTLIRTFNKDLSQTE</sequence>
<gene>
    <name evidence="2" type="ORF">TRFO_31895</name>
</gene>
<feature type="region of interest" description="Disordered" evidence="1">
    <location>
        <begin position="18"/>
        <end position="43"/>
    </location>
</feature>
<feature type="region of interest" description="Disordered" evidence="1">
    <location>
        <begin position="70"/>
        <end position="94"/>
    </location>
</feature>
<dbReference type="RefSeq" id="XP_068354442.1">
    <property type="nucleotide sequence ID" value="XM_068508189.1"/>
</dbReference>
<reference evidence="2" key="1">
    <citation type="submission" date="2016-10" db="EMBL/GenBank/DDBJ databases">
        <authorList>
            <person name="Benchimol M."/>
            <person name="Almeida L.G."/>
            <person name="Vasconcelos A.T."/>
            <person name="Perreira-Neves A."/>
            <person name="Rosa I.A."/>
            <person name="Tasca T."/>
            <person name="Bogo M.R."/>
            <person name="de Souza W."/>
        </authorList>
    </citation>
    <scope>NUCLEOTIDE SEQUENCE [LARGE SCALE GENOMIC DNA]</scope>
    <source>
        <strain evidence="2">K</strain>
    </source>
</reference>
<feature type="compositionally biased region" description="Pro residues" evidence="1">
    <location>
        <begin position="80"/>
        <end position="89"/>
    </location>
</feature>
<keyword evidence="3" id="KW-1185">Reference proteome</keyword>
<name>A0A1J4JRD0_9EUKA</name>
<dbReference type="VEuPathDB" id="TrichDB:TRFO_31895"/>
<comment type="caution">
    <text evidence="2">The sequence shown here is derived from an EMBL/GenBank/DDBJ whole genome shotgun (WGS) entry which is preliminary data.</text>
</comment>
<accession>A0A1J4JRD0</accession>
<proteinExistence type="predicted"/>
<protein>
    <submittedName>
        <fullName evidence="2">Uncharacterized protein</fullName>
    </submittedName>
</protein>
<dbReference type="AlphaFoldDB" id="A0A1J4JRD0"/>
<evidence type="ECO:0000313" key="2">
    <source>
        <dbReference type="EMBL" id="OHT01306.1"/>
    </source>
</evidence>
<feature type="compositionally biased region" description="Basic and acidic residues" evidence="1">
    <location>
        <begin position="18"/>
        <end position="29"/>
    </location>
</feature>
<dbReference type="OrthoDB" id="10643760at2759"/>
<dbReference type="GeneID" id="94842893"/>